<protein>
    <submittedName>
        <fullName evidence="2">Uncharacterized protein</fullName>
    </submittedName>
</protein>
<keyword evidence="3" id="KW-1185">Reference proteome</keyword>
<name>A0AAD5QQ50_PARTN</name>
<comment type="caution">
    <text evidence="2">The sequence shown here is derived from an EMBL/GenBank/DDBJ whole genome shotgun (WGS) entry which is preliminary data.</text>
</comment>
<proteinExistence type="predicted"/>
<dbReference type="AlphaFoldDB" id="A0AAD5QQ50"/>
<dbReference type="Proteomes" id="UP001196413">
    <property type="component" value="Unassembled WGS sequence"/>
</dbReference>
<gene>
    <name evidence="2" type="ORF">KIN20_015772</name>
</gene>
<feature type="compositionally biased region" description="Low complexity" evidence="1">
    <location>
        <begin position="11"/>
        <end position="29"/>
    </location>
</feature>
<dbReference type="EMBL" id="JAHQIW010003197">
    <property type="protein sequence ID" value="KAJ1357594.1"/>
    <property type="molecule type" value="Genomic_DNA"/>
</dbReference>
<accession>A0AAD5QQ50</accession>
<organism evidence="2 3">
    <name type="scientific">Parelaphostrongylus tenuis</name>
    <name type="common">Meningeal worm</name>
    <dbReference type="NCBI Taxonomy" id="148309"/>
    <lineage>
        <taxon>Eukaryota</taxon>
        <taxon>Metazoa</taxon>
        <taxon>Ecdysozoa</taxon>
        <taxon>Nematoda</taxon>
        <taxon>Chromadorea</taxon>
        <taxon>Rhabditida</taxon>
        <taxon>Rhabditina</taxon>
        <taxon>Rhabditomorpha</taxon>
        <taxon>Strongyloidea</taxon>
        <taxon>Metastrongylidae</taxon>
        <taxon>Parelaphostrongylus</taxon>
    </lineage>
</organism>
<reference evidence="2" key="1">
    <citation type="submission" date="2021-06" db="EMBL/GenBank/DDBJ databases">
        <title>Parelaphostrongylus tenuis whole genome reference sequence.</title>
        <authorList>
            <person name="Garwood T.J."/>
            <person name="Larsen P.A."/>
            <person name="Fountain-Jones N.M."/>
            <person name="Garbe J.R."/>
            <person name="Macchietto M.G."/>
            <person name="Kania S.A."/>
            <person name="Gerhold R.W."/>
            <person name="Richards J.E."/>
            <person name="Wolf T.M."/>
        </authorList>
    </citation>
    <scope>NUCLEOTIDE SEQUENCE</scope>
    <source>
        <strain evidence="2">MNPRO001-30</strain>
        <tissue evidence="2">Meninges</tissue>
    </source>
</reference>
<feature type="region of interest" description="Disordered" evidence="1">
    <location>
        <begin position="1"/>
        <end position="44"/>
    </location>
</feature>
<sequence length="69" mass="8183">MKVNDTEDKQQQQQQQQHEQQQQQQQQQEQAEKISPPQSVGWTIRSTSPTIDVLSEVNIIRFLNIYQFV</sequence>
<evidence type="ECO:0000313" key="3">
    <source>
        <dbReference type="Proteomes" id="UP001196413"/>
    </source>
</evidence>
<evidence type="ECO:0000313" key="2">
    <source>
        <dbReference type="EMBL" id="KAJ1357594.1"/>
    </source>
</evidence>
<feature type="compositionally biased region" description="Basic and acidic residues" evidence="1">
    <location>
        <begin position="1"/>
        <end position="10"/>
    </location>
</feature>
<evidence type="ECO:0000256" key="1">
    <source>
        <dbReference type="SAM" id="MobiDB-lite"/>
    </source>
</evidence>